<proteinExistence type="predicted"/>
<protein>
    <submittedName>
        <fullName evidence="1">Uncharacterized protein</fullName>
    </submittedName>
</protein>
<sequence length="38" mass="4151">MWKADFGGIKKVNNNLPTDAIAAAIAVLKQEKSHRLSN</sequence>
<evidence type="ECO:0000313" key="2">
    <source>
        <dbReference type="Proteomes" id="UP000019194"/>
    </source>
</evidence>
<dbReference type="EMBL" id="CBWP010000083">
    <property type="protein sequence ID" value="CDL41291.1"/>
    <property type="molecule type" value="Genomic_DNA"/>
</dbReference>
<organism evidence="1 2">
    <name type="scientific">Citrobacter freundii</name>
    <dbReference type="NCBI Taxonomy" id="546"/>
    <lineage>
        <taxon>Bacteria</taxon>
        <taxon>Pseudomonadati</taxon>
        <taxon>Pseudomonadota</taxon>
        <taxon>Gammaproteobacteria</taxon>
        <taxon>Enterobacterales</taxon>
        <taxon>Enterobacteriaceae</taxon>
        <taxon>Citrobacter</taxon>
        <taxon>Citrobacter freundii complex</taxon>
    </lineage>
</organism>
<accession>A0A7G2IYJ1</accession>
<evidence type="ECO:0000313" key="1">
    <source>
        <dbReference type="EMBL" id="CDL41291.1"/>
    </source>
</evidence>
<dbReference type="Proteomes" id="UP000019194">
    <property type="component" value="Unassembled WGS sequence"/>
</dbReference>
<name>A0A7G2IYJ1_CITFR</name>
<reference evidence="1 2" key="1">
    <citation type="submission" date="2013-10" db="EMBL/GenBank/DDBJ databases">
        <title>Antibiotic resistance diversity of beta-lactamase producers in the General Hospital Vienna.</title>
        <authorList>
            <person name="Barisic I."/>
            <person name="Mitteregger D."/>
            <person name="Hirschl A.M."/>
            <person name="Noehammer C."/>
            <person name="Wiesinger-Mayr H."/>
        </authorList>
    </citation>
    <scope>NUCLEOTIDE SEQUENCE [LARGE SCALE GENOMIC DNA]</scope>
    <source>
        <strain evidence="1 2">ISC11</strain>
    </source>
</reference>
<comment type="caution">
    <text evidence="1">The sequence shown here is derived from an EMBL/GenBank/DDBJ whole genome shotgun (WGS) entry which is preliminary data.</text>
</comment>
<dbReference type="AlphaFoldDB" id="A0A7G2IYJ1"/>